<dbReference type="GO" id="GO:0006811">
    <property type="term" value="P:monoatomic ion transport"/>
    <property type="evidence" value="ECO:0007669"/>
    <property type="project" value="UniProtKB-KW"/>
</dbReference>
<dbReference type="PANTHER" id="PTHR30329:SF21">
    <property type="entry name" value="LIPOPROTEIN YIAD-RELATED"/>
    <property type="match status" value="1"/>
</dbReference>
<gene>
    <name evidence="13" type="primary">ompA_3</name>
    <name evidence="13" type="ORF">K05K4_18970</name>
</gene>
<dbReference type="SUPFAM" id="SSF103088">
    <property type="entry name" value="OmpA-like"/>
    <property type="match status" value="1"/>
</dbReference>
<evidence type="ECO:0000256" key="2">
    <source>
        <dbReference type="ARBA" id="ARBA00005710"/>
    </source>
</evidence>
<keyword evidence="9" id="KW-0998">Cell outer membrane</keyword>
<proteinExistence type="inferred from homology"/>
<dbReference type="InterPro" id="IPR050330">
    <property type="entry name" value="Bact_OuterMem_StrucFunc"/>
</dbReference>
<dbReference type="GO" id="GO:0009279">
    <property type="term" value="C:cell outer membrane"/>
    <property type="evidence" value="ECO:0007669"/>
    <property type="project" value="UniProtKB-SubCell"/>
</dbReference>
<evidence type="ECO:0000256" key="4">
    <source>
        <dbReference type="ARBA" id="ARBA00022452"/>
    </source>
</evidence>
<dbReference type="AlphaFoldDB" id="A0A1W6UMD0"/>
<keyword evidence="4" id="KW-1134">Transmembrane beta strand</keyword>
<dbReference type="PROSITE" id="PS51123">
    <property type="entry name" value="OMPA_2"/>
    <property type="match status" value="1"/>
</dbReference>
<evidence type="ECO:0000259" key="12">
    <source>
        <dbReference type="PROSITE" id="PS51123"/>
    </source>
</evidence>
<keyword evidence="6" id="KW-0406">Ion transport</keyword>
<dbReference type="CDD" id="cd07185">
    <property type="entry name" value="OmpA_C-like"/>
    <property type="match status" value="1"/>
</dbReference>
<accession>A0A1W6UMD0</accession>
<dbReference type="PANTHER" id="PTHR30329">
    <property type="entry name" value="STATOR ELEMENT OF FLAGELLAR MOTOR COMPLEX"/>
    <property type="match status" value="1"/>
</dbReference>
<dbReference type="GO" id="GO:0046930">
    <property type="term" value="C:pore complex"/>
    <property type="evidence" value="ECO:0007669"/>
    <property type="project" value="UniProtKB-KW"/>
</dbReference>
<dbReference type="Gene3D" id="2.40.160.20">
    <property type="match status" value="1"/>
</dbReference>
<dbReference type="SUPFAM" id="SSF56925">
    <property type="entry name" value="OMPA-like"/>
    <property type="match status" value="1"/>
</dbReference>
<dbReference type="PRINTS" id="PR01021">
    <property type="entry name" value="OMPADOMAIN"/>
</dbReference>
<sequence length="341" mass="38677">MKKNTILYVKYFSIVLVLIPPFSFAANKPQKVDDPNFYIGEKIGWVKYDDLCSQALKCKSDTFAFSIFGGYQFNQWFSLETSLSNYGSPDNQVNSNTIDNGNDIWGGELSGKFKVLDLTNNLHAYSKIGAAYQYMDRSSSYVGEKNHDWGLLGAIGFEYKLTKQWSIQAEYQRIDFKQSHGSYDGNDLAFASVGLTYHIGKNEPEIEVQEVEKVIERTDIEFIEAQLVSERLYLNFAHDSSELINIDKDLNALMDKLADSTGSITVVGYTDSVGNVNYNQKLSYRRAQSVANYLIQRGIPENRIQIFGKGESDPIGDNTTPVGRKKNRRTEVIYNELVFNH</sequence>
<dbReference type="InterPro" id="IPR036737">
    <property type="entry name" value="OmpA-like_sf"/>
</dbReference>
<feature type="chain" id="PRO_5011905077" evidence="11">
    <location>
        <begin position="26"/>
        <end position="341"/>
    </location>
</feature>
<evidence type="ECO:0000256" key="11">
    <source>
        <dbReference type="SAM" id="SignalP"/>
    </source>
</evidence>
<dbReference type="EMBL" id="CP017902">
    <property type="protein sequence ID" value="ARP18731.1"/>
    <property type="molecule type" value="Genomic_DNA"/>
</dbReference>
<evidence type="ECO:0000256" key="1">
    <source>
        <dbReference type="ARBA" id="ARBA00004571"/>
    </source>
</evidence>
<evidence type="ECO:0000256" key="5">
    <source>
        <dbReference type="ARBA" id="ARBA00022692"/>
    </source>
</evidence>
<evidence type="ECO:0000256" key="9">
    <source>
        <dbReference type="ARBA" id="ARBA00023237"/>
    </source>
</evidence>
<comment type="similarity">
    <text evidence="2">Belongs to the outer membrane OOP (TC 1.B.6) superfamily. OmpA family.</text>
</comment>
<dbReference type="InterPro" id="IPR006665">
    <property type="entry name" value="OmpA-like"/>
</dbReference>
<dbReference type="InterPro" id="IPR000498">
    <property type="entry name" value="OmpA-like_TM_dom"/>
</dbReference>
<evidence type="ECO:0000256" key="3">
    <source>
        <dbReference type="ARBA" id="ARBA00022448"/>
    </source>
</evidence>
<evidence type="ECO:0000256" key="6">
    <source>
        <dbReference type="ARBA" id="ARBA00023065"/>
    </source>
</evidence>
<dbReference type="GO" id="GO:0015288">
    <property type="term" value="F:porin activity"/>
    <property type="evidence" value="ECO:0007669"/>
    <property type="project" value="UniProtKB-KW"/>
</dbReference>
<evidence type="ECO:0000256" key="10">
    <source>
        <dbReference type="PROSITE-ProRule" id="PRU00473"/>
    </source>
</evidence>
<keyword evidence="11" id="KW-0732">Signal</keyword>
<keyword evidence="5" id="KW-0812">Transmembrane</keyword>
<evidence type="ECO:0000256" key="8">
    <source>
        <dbReference type="ARBA" id="ARBA00023136"/>
    </source>
</evidence>
<dbReference type="Pfam" id="PF01389">
    <property type="entry name" value="OmpA_membrane"/>
    <property type="match status" value="1"/>
</dbReference>
<dbReference type="RefSeq" id="WP_086046867.1">
    <property type="nucleotide sequence ID" value="NZ_CP017889.1"/>
</dbReference>
<evidence type="ECO:0000313" key="13">
    <source>
        <dbReference type="EMBL" id="ARP18731.1"/>
    </source>
</evidence>
<dbReference type="InterPro" id="IPR011250">
    <property type="entry name" value="OMP/PagP_B-barrel"/>
</dbReference>
<feature type="domain" description="OmpA-like" evidence="12">
    <location>
        <begin position="223"/>
        <end position="338"/>
    </location>
</feature>
<keyword evidence="8 10" id="KW-0472">Membrane</keyword>
<dbReference type="Gene3D" id="3.30.1330.60">
    <property type="entry name" value="OmpA-like domain"/>
    <property type="match status" value="1"/>
</dbReference>
<reference evidence="13" key="1">
    <citation type="submission" date="2016-10" db="EMBL/GenBank/DDBJ databases">
        <title>The High Quality Genome of Vibrio alginolyticus K01M1.</title>
        <authorList>
            <person name="Wendling C."/>
            <person name="Chibani C.M."/>
            <person name="Hertel R."/>
            <person name="Sproer C."/>
            <person name="Bunk B."/>
            <person name="Overmann J."/>
            <person name="Roth O."/>
            <person name="Liesegang H."/>
        </authorList>
    </citation>
    <scope>NUCLEOTIDE SEQUENCE</scope>
    <source>
        <strain evidence="13">K05K4</strain>
    </source>
</reference>
<dbReference type="InterPro" id="IPR006664">
    <property type="entry name" value="OMP_bac"/>
</dbReference>
<feature type="signal peptide" evidence="11">
    <location>
        <begin position="1"/>
        <end position="25"/>
    </location>
</feature>
<dbReference type="PRINTS" id="PR01023">
    <property type="entry name" value="NAFLGMOTY"/>
</dbReference>
<name>A0A1W6UMD0_VIBAL</name>
<keyword evidence="7" id="KW-0626">Porin</keyword>
<dbReference type="Pfam" id="PF00691">
    <property type="entry name" value="OmpA"/>
    <property type="match status" value="1"/>
</dbReference>
<organism evidence="13">
    <name type="scientific">Vibrio alginolyticus</name>
    <dbReference type="NCBI Taxonomy" id="663"/>
    <lineage>
        <taxon>Bacteria</taxon>
        <taxon>Pseudomonadati</taxon>
        <taxon>Pseudomonadota</taxon>
        <taxon>Gammaproteobacteria</taxon>
        <taxon>Vibrionales</taxon>
        <taxon>Vibrionaceae</taxon>
        <taxon>Vibrio</taxon>
    </lineage>
</organism>
<comment type="subcellular location">
    <subcellularLocation>
        <location evidence="1">Cell outer membrane</location>
        <topology evidence="1">Multi-pass membrane protein</topology>
    </subcellularLocation>
</comment>
<evidence type="ECO:0000256" key="7">
    <source>
        <dbReference type="ARBA" id="ARBA00023114"/>
    </source>
</evidence>
<protein>
    <submittedName>
        <fullName evidence="13">Outer membrane protein A</fullName>
    </submittedName>
</protein>
<keyword evidence="3" id="KW-0813">Transport</keyword>